<dbReference type="Pfam" id="PF04149">
    <property type="entry name" value="DUF397"/>
    <property type="match status" value="1"/>
</dbReference>
<reference evidence="2 3" key="1">
    <citation type="journal article" date="2020" name="Int. J. Syst. Evol. Microbiol.">
        <title>Reclassification of Streptomyces castelarensis and Streptomyces sporoclivatus as later heterotypic synonyms of Streptomyces antimycoticus.</title>
        <authorList>
            <person name="Komaki H."/>
            <person name="Tamura T."/>
        </authorList>
    </citation>
    <scope>NUCLEOTIDE SEQUENCE [LARGE SCALE GENOMIC DNA]</scope>
    <source>
        <strain evidence="2 3">NBRC 13459</strain>
    </source>
</reference>
<protein>
    <recommendedName>
        <fullName evidence="1">DUF397 domain-containing protein</fullName>
    </recommendedName>
</protein>
<organism evidence="2 3">
    <name type="scientific">Streptomyces violaceusniger</name>
    <dbReference type="NCBI Taxonomy" id="68280"/>
    <lineage>
        <taxon>Bacteria</taxon>
        <taxon>Bacillati</taxon>
        <taxon>Actinomycetota</taxon>
        <taxon>Actinomycetes</taxon>
        <taxon>Kitasatosporales</taxon>
        <taxon>Streptomycetaceae</taxon>
        <taxon>Streptomyces</taxon>
        <taxon>Streptomyces violaceusniger group</taxon>
    </lineage>
</organism>
<dbReference type="Proteomes" id="UP000301309">
    <property type="component" value="Unassembled WGS sequence"/>
</dbReference>
<dbReference type="RefSeq" id="WP_137979650.1">
    <property type="nucleotide sequence ID" value="NZ_BAAASO010000002.1"/>
</dbReference>
<dbReference type="EMBL" id="BJHW01000001">
    <property type="protein sequence ID" value="GDY56802.1"/>
    <property type="molecule type" value="Genomic_DNA"/>
</dbReference>
<comment type="caution">
    <text evidence="2">The sequence shown here is derived from an EMBL/GenBank/DDBJ whole genome shotgun (WGS) entry which is preliminary data.</text>
</comment>
<evidence type="ECO:0000313" key="3">
    <source>
        <dbReference type="Proteomes" id="UP000301309"/>
    </source>
</evidence>
<gene>
    <name evidence="2" type="ORF">SVIO_074250</name>
</gene>
<feature type="domain" description="DUF397" evidence="1">
    <location>
        <begin position="7"/>
        <end position="58"/>
    </location>
</feature>
<sequence>MYVSECRWRKSSHSVEGSNCLYVAAGERDSIMLRESEQPEVILATTRTRLRTFIRAAKAGQFDHVAEH</sequence>
<dbReference type="InterPro" id="IPR007278">
    <property type="entry name" value="DUF397"/>
</dbReference>
<accession>A0A4D4L6M3</accession>
<proteinExistence type="predicted"/>
<evidence type="ECO:0000313" key="2">
    <source>
        <dbReference type="EMBL" id="GDY56802.1"/>
    </source>
</evidence>
<keyword evidence="3" id="KW-1185">Reference proteome</keyword>
<evidence type="ECO:0000259" key="1">
    <source>
        <dbReference type="Pfam" id="PF04149"/>
    </source>
</evidence>
<name>A0A4D4L6M3_STRVO</name>
<dbReference type="AlphaFoldDB" id="A0A4D4L6M3"/>
<dbReference type="OrthoDB" id="3436866at2"/>